<accession>A0A212D2F5</accession>
<dbReference type="EMBL" id="MKHE01000009">
    <property type="protein sequence ID" value="OWK12419.1"/>
    <property type="molecule type" value="Genomic_DNA"/>
</dbReference>
<evidence type="ECO:0000313" key="14">
    <source>
        <dbReference type="EMBL" id="OWK12419.1"/>
    </source>
</evidence>
<keyword evidence="3" id="KW-0963">Cytoplasm</keyword>
<evidence type="ECO:0000256" key="6">
    <source>
        <dbReference type="ARBA" id="ARBA00022833"/>
    </source>
</evidence>
<feature type="region of interest" description="Disordered" evidence="12">
    <location>
        <begin position="1"/>
        <end position="129"/>
    </location>
</feature>
<keyword evidence="4" id="KW-0479">Metal-binding</keyword>
<evidence type="ECO:0000256" key="7">
    <source>
        <dbReference type="ARBA" id="ARBA00023125"/>
    </source>
</evidence>
<evidence type="ECO:0000256" key="11">
    <source>
        <dbReference type="PROSITE-ProRule" id="PRU00509"/>
    </source>
</evidence>
<keyword evidence="6" id="KW-0862">Zinc</keyword>
<evidence type="ECO:0000256" key="10">
    <source>
        <dbReference type="ARBA" id="ARBA00046659"/>
    </source>
</evidence>
<dbReference type="Proteomes" id="UP000242450">
    <property type="component" value="Chromosome 9"/>
</dbReference>
<dbReference type="PANTHER" id="PTHR13419">
    <property type="entry name" value="ZINC FINGER-CONTAINING"/>
    <property type="match status" value="1"/>
</dbReference>
<feature type="compositionally biased region" description="Low complexity" evidence="12">
    <location>
        <begin position="18"/>
        <end position="27"/>
    </location>
</feature>
<dbReference type="PROSITE" id="PS51058">
    <property type="entry name" value="ZF_CXXC"/>
    <property type="match status" value="1"/>
</dbReference>
<feature type="compositionally biased region" description="Low complexity" evidence="12">
    <location>
        <begin position="62"/>
        <end position="82"/>
    </location>
</feature>
<evidence type="ECO:0000256" key="4">
    <source>
        <dbReference type="ARBA" id="ARBA00022723"/>
    </source>
</evidence>
<evidence type="ECO:0000256" key="5">
    <source>
        <dbReference type="ARBA" id="ARBA00022771"/>
    </source>
</evidence>
<name>A0A212D2F5_CEREH</name>
<dbReference type="GO" id="GO:0008327">
    <property type="term" value="F:methyl-CpG binding"/>
    <property type="evidence" value="ECO:0007669"/>
    <property type="project" value="TreeGrafter"/>
</dbReference>
<dbReference type="InterPro" id="IPR040388">
    <property type="entry name" value="CXXC4/CXXC5"/>
</dbReference>
<dbReference type="GO" id="GO:0005737">
    <property type="term" value="C:cytoplasm"/>
    <property type="evidence" value="ECO:0007669"/>
    <property type="project" value="UniProtKB-SubCell"/>
</dbReference>
<evidence type="ECO:0000256" key="3">
    <source>
        <dbReference type="ARBA" id="ARBA00022490"/>
    </source>
</evidence>
<protein>
    <recommendedName>
        <fullName evidence="9">CXXC-type zinc finger protein 5</fullName>
    </recommendedName>
</protein>
<feature type="compositionally biased region" description="Gly residues" evidence="12">
    <location>
        <begin position="116"/>
        <end position="127"/>
    </location>
</feature>
<keyword evidence="8" id="KW-0539">Nucleus</keyword>
<gene>
    <name evidence="14" type="ORF">Celaphus_00003653</name>
</gene>
<proteinExistence type="predicted"/>
<dbReference type="Pfam" id="PF02008">
    <property type="entry name" value="zf-CXXC"/>
    <property type="match status" value="1"/>
</dbReference>
<evidence type="ECO:0000256" key="12">
    <source>
        <dbReference type="SAM" id="MobiDB-lite"/>
    </source>
</evidence>
<feature type="compositionally biased region" description="Low complexity" evidence="12">
    <location>
        <begin position="38"/>
        <end position="53"/>
    </location>
</feature>
<comment type="caution">
    <text evidence="14">The sequence shown here is derived from an EMBL/GenBank/DDBJ whole genome shotgun (WGS) entry which is preliminary data.</text>
</comment>
<sequence length="350" mass="35692">MPGALAQPGPSGPPAAPSPVFLGLRRGPGLGPTMSSLSSGPQDTGGSSSSGTNGSSGGGPKAGVADKSAAVAAAAPASVADDAPPPERRNKSGIISEPLNKSLRRSRPLSHYSSFGGSGGSGGGSMMGGESAEKAAAAAASLLANGHDLAAAMAVDKSNSTSKHKSGAVASLLSKAERATELAAEGQLTLQQFAQSTEMLKRVVQEHLPLMSEAGAGLPDMEAVAGAEALNGQSDFPYLGAFPINPGLFIMTPAGVFLAESALHMAGLAEYPMQGELASAISSGKKKRKRCGMCAPCRRRINCEQCSSCRNRKTGHQICKFRKCEELKKKPSAALEKVMLPTGAAFRWFQ</sequence>
<dbReference type="OrthoDB" id="8854879at2759"/>
<organism evidence="14 15">
    <name type="scientific">Cervus elaphus hippelaphus</name>
    <name type="common">European red deer</name>
    <dbReference type="NCBI Taxonomy" id="46360"/>
    <lineage>
        <taxon>Eukaryota</taxon>
        <taxon>Metazoa</taxon>
        <taxon>Chordata</taxon>
        <taxon>Craniata</taxon>
        <taxon>Vertebrata</taxon>
        <taxon>Euteleostomi</taxon>
        <taxon>Mammalia</taxon>
        <taxon>Eutheria</taxon>
        <taxon>Laurasiatheria</taxon>
        <taxon>Artiodactyla</taxon>
        <taxon>Ruminantia</taxon>
        <taxon>Pecora</taxon>
        <taxon>Cervidae</taxon>
        <taxon>Cervinae</taxon>
        <taxon>Cervus</taxon>
    </lineage>
</organism>
<reference evidence="14 15" key="1">
    <citation type="journal article" date="2018" name="Mol. Genet. Genomics">
        <title>The red deer Cervus elaphus genome CerEla1.0: sequencing, annotating, genes, and chromosomes.</title>
        <authorList>
            <person name="Bana N.A."/>
            <person name="Nyiri A."/>
            <person name="Nagy J."/>
            <person name="Frank K."/>
            <person name="Nagy T."/>
            <person name="Steger V."/>
            <person name="Schiller M."/>
            <person name="Lakatos P."/>
            <person name="Sugar L."/>
            <person name="Horn P."/>
            <person name="Barta E."/>
            <person name="Orosz L."/>
        </authorList>
    </citation>
    <scope>NUCLEOTIDE SEQUENCE [LARGE SCALE GENOMIC DNA]</scope>
    <source>
        <strain evidence="14">Hungarian</strain>
    </source>
</reference>
<evidence type="ECO:0000259" key="13">
    <source>
        <dbReference type="PROSITE" id="PS51058"/>
    </source>
</evidence>
<dbReference type="InterPro" id="IPR002857">
    <property type="entry name" value="Znf_CXXC"/>
</dbReference>
<comment type="subcellular location">
    <subcellularLocation>
        <location evidence="2">Cytoplasm</location>
    </subcellularLocation>
    <subcellularLocation>
        <location evidence="1">Nucleus</location>
    </subcellularLocation>
</comment>
<comment type="subunit">
    <text evidence="10">Interacts with DVL1. Interacts with RBPJ.</text>
</comment>
<dbReference type="GO" id="GO:0005634">
    <property type="term" value="C:nucleus"/>
    <property type="evidence" value="ECO:0007669"/>
    <property type="project" value="UniProtKB-SubCell"/>
</dbReference>
<evidence type="ECO:0000256" key="9">
    <source>
        <dbReference type="ARBA" id="ARBA00039661"/>
    </source>
</evidence>
<evidence type="ECO:0000256" key="1">
    <source>
        <dbReference type="ARBA" id="ARBA00004123"/>
    </source>
</evidence>
<keyword evidence="7" id="KW-0238">DNA-binding</keyword>
<keyword evidence="5 11" id="KW-0863">Zinc-finger</keyword>
<evidence type="ECO:0000313" key="15">
    <source>
        <dbReference type="Proteomes" id="UP000242450"/>
    </source>
</evidence>
<dbReference type="GO" id="GO:0008270">
    <property type="term" value="F:zinc ion binding"/>
    <property type="evidence" value="ECO:0007669"/>
    <property type="project" value="UniProtKB-KW"/>
</dbReference>
<evidence type="ECO:0000256" key="8">
    <source>
        <dbReference type="ARBA" id="ARBA00023242"/>
    </source>
</evidence>
<evidence type="ECO:0000256" key="2">
    <source>
        <dbReference type="ARBA" id="ARBA00004496"/>
    </source>
</evidence>
<keyword evidence="15" id="KW-1185">Reference proteome</keyword>
<dbReference type="AlphaFoldDB" id="A0A212D2F5"/>
<feature type="domain" description="CXXC-type" evidence="13">
    <location>
        <begin position="284"/>
        <end position="325"/>
    </location>
</feature>
<dbReference type="PANTHER" id="PTHR13419:SF2">
    <property type="entry name" value="CXXC-TYPE ZINC FINGER PROTEIN 5"/>
    <property type="match status" value="1"/>
</dbReference>